<sequence>MPEALSVLDERIRELTSAQPFAVHWQIRDLTSEEPTTIGDGAHTQVPSFSTRKVSVLLACLALVRQSRLSLETRLPITEELTDGVQAGTMKDLAAGVELTLEDHLRQMMITSDNICTQLVFDAIGGATQAGPARPAGLHQDDRAAAALQQVNDYCAWVGLRNTLHREIFPRSGELTWHHSIEQMTVTTAADQAHLLAELGRGTQNAEAAEALHLTPQLCRFAVELMYGLYTPLLGAQTTRVRFAEKNGRGLRSLSQIGLATADDGAPVAAVAVFAETIPTQLPDGPPGRIAAYELFGRIGRAIEDWHDGLGRGEGKRAPSDARGTHPARVPILLRVPEDVPGTDAQLEAAAAHPGVLAAIGGVTGGGHDGGTVGRDVLGHREFHPLAGVGKLLAAVTLAEMEAADPGLLEMPVRITAAHRRAAVVGPLRLPPGSRGHAGEGAADLTLGLHDALGLIIGTSDAATSLAVRDALETRGVDLAAETRAFFDRFRLRDEPSFHTQITGLEGPETARGDLLTGETSAHELRQLLMMLVAYGGLLEVEVPDRGKLGLNPAAARRVLGWMSQVFEPSGLAWALPGYGPKKVPQWTVSGLESRDADHGGDGSEGWTSVLITRRPGVAPSDGGVLWMAAHVPARTGRDASRILGELGLTLHRRGLSRPTLRGNVAPMSISDS</sequence>
<dbReference type="SUPFAM" id="SSF56601">
    <property type="entry name" value="beta-lactamase/transpeptidase-like"/>
    <property type="match status" value="1"/>
</dbReference>
<dbReference type="EMBL" id="BAAAVT010000001">
    <property type="protein sequence ID" value="GAA3050731.1"/>
    <property type="molecule type" value="Genomic_DNA"/>
</dbReference>
<dbReference type="Proteomes" id="UP001500236">
    <property type="component" value="Unassembled WGS sequence"/>
</dbReference>
<proteinExistence type="predicted"/>
<reference evidence="3" key="1">
    <citation type="journal article" date="2019" name="Int. J. Syst. Evol. Microbiol.">
        <title>The Global Catalogue of Microorganisms (GCM) 10K type strain sequencing project: providing services to taxonomists for standard genome sequencing and annotation.</title>
        <authorList>
            <consortium name="The Broad Institute Genomics Platform"/>
            <consortium name="The Broad Institute Genome Sequencing Center for Infectious Disease"/>
            <person name="Wu L."/>
            <person name="Ma J."/>
        </authorList>
    </citation>
    <scope>NUCLEOTIDE SEQUENCE [LARGE SCALE GENOMIC DNA]</scope>
    <source>
        <strain evidence="3">JCM 14309</strain>
    </source>
</reference>
<dbReference type="RefSeq" id="WP_344683625.1">
    <property type="nucleotide sequence ID" value="NZ_BAAAVT010000001.1"/>
</dbReference>
<evidence type="ECO:0000313" key="3">
    <source>
        <dbReference type="Proteomes" id="UP001500236"/>
    </source>
</evidence>
<dbReference type="InterPro" id="IPR012338">
    <property type="entry name" value="Beta-lactam/transpept-like"/>
</dbReference>
<evidence type="ECO:0000313" key="2">
    <source>
        <dbReference type="EMBL" id="GAA3050731.1"/>
    </source>
</evidence>
<name>A0ABP6LLN4_9MICC</name>
<evidence type="ECO:0000259" key="1">
    <source>
        <dbReference type="Pfam" id="PF13354"/>
    </source>
</evidence>
<comment type="caution">
    <text evidence="2">The sequence shown here is derived from an EMBL/GenBank/DDBJ whole genome shotgun (WGS) entry which is preliminary data.</text>
</comment>
<dbReference type="InterPro" id="IPR045155">
    <property type="entry name" value="Beta-lactam_cat"/>
</dbReference>
<dbReference type="Pfam" id="PF13354">
    <property type="entry name" value="Beta-lactamase2"/>
    <property type="match status" value="1"/>
</dbReference>
<organism evidence="2 3">
    <name type="scientific">Nesterenkonia aethiopica</name>
    <dbReference type="NCBI Taxonomy" id="269144"/>
    <lineage>
        <taxon>Bacteria</taxon>
        <taxon>Bacillati</taxon>
        <taxon>Actinomycetota</taxon>
        <taxon>Actinomycetes</taxon>
        <taxon>Micrococcales</taxon>
        <taxon>Micrococcaceae</taxon>
        <taxon>Nesterenkonia</taxon>
    </lineage>
</organism>
<keyword evidence="3" id="KW-1185">Reference proteome</keyword>
<feature type="domain" description="Beta-lactamase class A catalytic" evidence="1">
    <location>
        <begin position="26"/>
        <end position="274"/>
    </location>
</feature>
<dbReference type="InterPro" id="IPR000871">
    <property type="entry name" value="Beta-lactam_class-A"/>
</dbReference>
<protein>
    <recommendedName>
        <fullName evidence="1">Beta-lactamase class A catalytic domain-containing protein</fullName>
    </recommendedName>
</protein>
<dbReference type="PANTHER" id="PTHR35333:SF5">
    <property type="entry name" value="CONSERVED LIPOPROTEIN LPQF-RELATED"/>
    <property type="match status" value="1"/>
</dbReference>
<dbReference type="Gene3D" id="3.40.710.10">
    <property type="entry name" value="DD-peptidase/beta-lactamase superfamily"/>
    <property type="match status" value="2"/>
</dbReference>
<gene>
    <name evidence="2" type="ORF">GCM10010529_00980</name>
</gene>
<dbReference type="PANTHER" id="PTHR35333">
    <property type="entry name" value="BETA-LACTAMASE"/>
    <property type="match status" value="1"/>
</dbReference>
<accession>A0ABP6LLN4</accession>